<protein>
    <submittedName>
        <fullName evidence="7">NAD(P)/FAD-dependent oxidoreductase</fullName>
        <ecNumber evidence="7">1.6.5.-</ecNumber>
    </submittedName>
</protein>
<evidence type="ECO:0000256" key="3">
    <source>
        <dbReference type="ARBA" id="ARBA00022630"/>
    </source>
</evidence>
<dbReference type="SUPFAM" id="SSF51905">
    <property type="entry name" value="FAD/NAD(P)-binding domain"/>
    <property type="match status" value="1"/>
</dbReference>
<gene>
    <name evidence="7" type="ORF">ACFQ16_24190</name>
</gene>
<dbReference type="PRINTS" id="PR00469">
    <property type="entry name" value="PNDRDTASEII"/>
</dbReference>
<dbReference type="InterPro" id="IPR051169">
    <property type="entry name" value="NADH-Q_oxidoreductase"/>
</dbReference>
<evidence type="ECO:0000313" key="7">
    <source>
        <dbReference type="EMBL" id="MFD0922860.1"/>
    </source>
</evidence>
<keyword evidence="3" id="KW-0285">Flavoprotein</keyword>
<accession>A0ABW3G011</accession>
<keyword evidence="5 7" id="KW-0560">Oxidoreductase</keyword>
<comment type="caution">
    <text evidence="7">The sequence shown here is derived from an EMBL/GenBank/DDBJ whole genome shotgun (WGS) entry which is preliminary data.</text>
</comment>
<dbReference type="Pfam" id="PF07992">
    <property type="entry name" value="Pyr_redox_2"/>
    <property type="match status" value="1"/>
</dbReference>
<reference evidence="8" key="1">
    <citation type="journal article" date="2019" name="Int. J. Syst. Evol. Microbiol.">
        <title>The Global Catalogue of Microorganisms (GCM) 10K type strain sequencing project: providing services to taxonomists for standard genome sequencing and annotation.</title>
        <authorList>
            <consortium name="The Broad Institute Genomics Platform"/>
            <consortium name="The Broad Institute Genome Sequencing Center for Infectious Disease"/>
            <person name="Wu L."/>
            <person name="Ma J."/>
        </authorList>
    </citation>
    <scope>NUCLEOTIDE SEQUENCE [LARGE SCALE GENOMIC DNA]</scope>
    <source>
        <strain evidence="8">CCUG 56401</strain>
    </source>
</reference>
<organism evidence="7 8">
    <name type="scientific">Saccharopolyspora rosea</name>
    <dbReference type="NCBI Taxonomy" id="524884"/>
    <lineage>
        <taxon>Bacteria</taxon>
        <taxon>Bacillati</taxon>
        <taxon>Actinomycetota</taxon>
        <taxon>Actinomycetes</taxon>
        <taxon>Pseudonocardiales</taxon>
        <taxon>Pseudonocardiaceae</taxon>
        <taxon>Saccharopolyspora</taxon>
    </lineage>
</organism>
<dbReference type="InterPro" id="IPR036188">
    <property type="entry name" value="FAD/NAD-bd_sf"/>
</dbReference>
<dbReference type="InterPro" id="IPR023753">
    <property type="entry name" value="FAD/NAD-binding_dom"/>
</dbReference>
<evidence type="ECO:0000256" key="5">
    <source>
        <dbReference type="ARBA" id="ARBA00023002"/>
    </source>
</evidence>
<dbReference type="PANTHER" id="PTHR42913:SF3">
    <property type="entry name" value="64 KDA MITOCHONDRIAL NADH DEHYDROGENASE (EUROFUNG)"/>
    <property type="match status" value="1"/>
</dbReference>
<keyword evidence="8" id="KW-1185">Reference proteome</keyword>
<comment type="similarity">
    <text evidence="2">Belongs to the NADH dehydrogenase family.</text>
</comment>
<dbReference type="RefSeq" id="WP_345601090.1">
    <property type="nucleotide sequence ID" value="NZ_BAABLT010000027.1"/>
</dbReference>
<name>A0ABW3G011_9PSEU</name>
<dbReference type="GO" id="GO:0016491">
    <property type="term" value="F:oxidoreductase activity"/>
    <property type="evidence" value="ECO:0007669"/>
    <property type="project" value="UniProtKB-KW"/>
</dbReference>
<evidence type="ECO:0000256" key="4">
    <source>
        <dbReference type="ARBA" id="ARBA00022827"/>
    </source>
</evidence>
<dbReference type="Proteomes" id="UP001597018">
    <property type="component" value="Unassembled WGS sequence"/>
</dbReference>
<dbReference type="PRINTS" id="PR00368">
    <property type="entry name" value="FADPNR"/>
</dbReference>
<dbReference type="EC" id="1.6.5.-" evidence="7"/>
<dbReference type="PANTHER" id="PTHR42913">
    <property type="entry name" value="APOPTOSIS-INDUCING FACTOR 1"/>
    <property type="match status" value="1"/>
</dbReference>
<evidence type="ECO:0000313" key="8">
    <source>
        <dbReference type="Proteomes" id="UP001597018"/>
    </source>
</evidence>
<proteinExistence type="inferred from homology"/>
<dbReference type="Gene3D" id="3.50.50.100">
    <property type="match status" value="1"/>
</dbReference>
<sequence length="381" mass="39879">MHAHVVVLGAGYAGLPAARLIAERSGARTTLVNASALFVERVRLHQVAAGQRIRQRTLAELLAGSGVESVVDRATAIDTGRHEVALAGGGRLGYDVLVCALGSVSVVDTVPGAAEHARPLAGAEDSALLRGELAEASSVAVVGGGLTGIEAAAELAESRPGLAVRLLTAGELGAALSERGRRHLRRVFGRLGVDIREHAPVAEVRADGAVLRSGEHVPADVVVWAAGFRAPDLARDAGIAVDGRGRILVDEALRSVSHPDVYAVGDAAAARCRDGRELRMACATGLPSARQVARAVGDRLAGREPGPLRFRYVNQCISLGRHDALVQYVRRDDTPVELVLTGRIAALYKETIVRGALAAQRRPALLRLTPGGPSRRRGART</sequence>
<evidence type="ECO:0000256" key="1">
    <source>
        <dbReference type="ARBA" id="ARBA00001974"/>
    </source>
</evidence>
<evidence type="ECO:0000259" key="6">
    <source>
        <dbReference type="Pfam" id="PF07992"/>
    </source>
</evidence>
<dbReference type="EMBL" id="JBHTIW010000025">
    <property type="protein sequence ID" value="MFD0922860.1"/>
    <property type="molecule type" value="Genomic_DNA"/>
</dbReference>
<keyword evidence="4" id="KW-0274">FAD</keyword>
<evidence type="ECO:0000256" key="2">
    <source>
        <dbReference type="ARBA" id="ARBA00005272"/>
    </source>
</evidence>
<comment type="cofactor">
    <cofactor evidence="1">
        <name>FAD</name>
        <dbReference type="ChEBI" id="CHEBI:57692"/>
    </cofactor>
</comment>
<feature type="domain" description="FAD/NAD(P)-binding" evidence="6">
    <location>
        <begin position="4"/>
        <end position="277"/>
    </location>
</feature>